<organism evidence="2 3">
    <name type="scientific">Solimonas terrae</name>
    <dbReference type="NCBI Taxonomy" id="1396819"/>
    <lineage>
        <taxon>Bacteria</taxon>
        <taxon>Pseudomonadati</taxon>
        <taxon>Pseudomonadota</taxon>
        <taxon>Gammaproteobacteria</taxon>
        <taxon>Nevskiales</taxon>
        <taxon>Nevskiaceae</taxon>
        <taxon>Solimonas</taxon>
    </lineage>
</organism>
<comment type="caution">
    <text evidence="2">The sequence shown here is derived from an EMBL/GenBank/DDBJ whole genome shotgun (WGS) entry which is preliminary data.</text>
</comment>
<dbReference type="GO" id="GO:0016788">
    <property type="term" value="F:hydrolase activity, acting on ester bonds"/>
    <property type="evidence" value="ECO:0007669"/>
    <property type="project" value="InterPro"/>
</dbReference>
<dbReference type="PROSITE" id="PS51257">
    <property type="entry name" value="PROKAR_LIPOPROTEIN"/>
    <property type="match status" value="1"/>
</dbReference>
<sequence length="426" mass="44602">MGARRPDPVSIAMPLRSNFLALAGLAGLVLLAACGSSDRASGGGGAQSGQIGHVFLIVLENKSYDLSFGADTAAPYLGKQLPTQGVLLQNYYGVGHNSLDNYIAMISGQAPNLSTQADCPTLSDFATSALVLKGQIVGAGCIYPSNIPSLADELSSAGISWKGYMQDMGNDPSRYDPALAVSDTRPQGPRTCGHGTIGSVDQTQSASATDQYATRHDPFMYFHNIIDDQEYCDEHVVNLDDAFVDDLGKVDTTPAFSFITPNLCDDGHDANCANGDVGGLTGIDRFLQQWVPVILGSAAFKKDGLLIITYDESTNFTDDSTACCGEKGTVSQLLLQGGITGPGGGRVGAVLISPFIKPGTVSTQAYNHYSLLRSIADIFGVAYLGHAADGDTSGGAACDHDQQPCSFGSDVYTRELPTFPARPASS</sequence>
<dbReference type="Gene3D" id="3.40.720.10">
    <property type="entry name" value="Alkaline Phosphatase, subunit A"/>
    <property type="match status" value="1"/>
</dbReference>
<keyword evidence="1" id="KW-0378">Hydrolase</keyword>
<evidence type="ECO:0000313" key="3">
    <source>
        <dbReference type="Proteomes" id="UP000472676"/>
    </source>
</evidence>
<dbReference type="SUPFAM" id="SSF53649">
    <property type="entry name" value="Alkaline phosphatase-like"/>
    <property type="match status" value="1"/>
</dbReference>
<dbReference type="InterPro" id="IPR017850">
    <property type="entry name" value="Alkaline_phosphatase_core_sf"/>
</dbReference>
<evidence type="ECO:0000313" key="2">
    <source>
        <dbReference type="EMBL" id="NGY06007.1"/>
    </source>
</evidence>
<evidence type="ECO:0000256" key="1">
    <source>
        <dbReference type="ARBA" id="ARBA00022801"/>
    </source>
</evidence>
<dbReference type="EMBL" id="JAAMOW010000007">
    <property type="protein sequence ID" value="NGY06007.1"/>
    <property type="molecule type" value="Genomic_DNA"/>
</dbReference>
<dbReference type="GO" id="GO:0009395">
    <property type="term" value="P:phospholipid catabolic process"/>
    <property type="evidence" value="ECO:0007669"/>
    <property type="project" value="TreeGrafter"/>
</dbReference>
<reference evidence="2 3" key="1">
    <citation type="journal article" date="2014" name="Int. J. Syst. Evol. Microbiol.">
        <title>Solimonas terrae sp. nov., isolated from soil.</title>
        <authorList>
            <person name="Kim S.J."/>
            <person name="Moon J.Y."/>
            <person name="Weon H.Y."/>
            <person name="Ahn J.H."/>
            <person name="Chen W.M."/>
            <person name="Kwon S.W."/>
        </authorList>
    </citation>
    <scope>NUCLEOTIDE SEQUENCE [LARGE SCALE GENOMIC DNA]</scope>
    <source>
        <strain evidence="2 3">KIS83-12</strain>
    </source>
</reference>
<dbReference type="AlphaFoldDB" id="A0A6M2BVN2"/>
<protein>
    <submittedName>
        <fullName evidence="2">Phosphoesterase</fullName>
    </submittedName>
</protein>
<proteinExistence type="predicted"/>
<name>A0A6M2BVN2_9GAMM</name>
<dbReference type="PANTHER" id="PTHR31956">
    <property type="entry name" value="NON-SPECIFIC PHOSPHOLIPASE C4-RELATED"/>
    <property type="match status" value="1"/>
</dbReference>
<dbReference type="InterPro" id="IPR007312">
    <property type="entry name" value="Phosphoesterase"/>
</dbReference>
<keyword evidence="3" id="KW-1185">Reference proteome</keyword>
<dbReference type="Pfam" id="PF04185">
    <property type="entry name" value="Phosphoesterase"/>
    <property type="match status" value="1"/>
</dbReference>
<dbReference type="Proteomes" id="UP000472676">
    <property type="component" value="Unassembled WGS sequence"/>
</dbReference>
<accession>A0A6M2BVN2</accession>
<dbReference type="PANTHER" id="PTHR31956:SF8">
    <property type="entry name" value="ACID PHOSPHATASE PHOA (AFU_ORTHOLOGUE AFUA_1G03570)"/>
    <property type="match status" value="1"/>
</dbReference>
<gene>
    <name evidence="2" type="ORF">G7Y85_14630</name>
</gene>